<keyword evidence="1" id="KW-1185">Reference proteome</keyword>
<dbReference type="Proteomes" id="UP000887572">
    <property type="component" value="Unplaced"/>
</dbReference>
<dbReference type="AlphaFoldDB" id="A0A914I530"/>
<protein>
    <submittedName>
        <fullName evidence="2">Uncharacterized protein</fullName>
    </submittedName>
</protein>
<evidence type="ECO:0000313" key="1">
    <source>
        <dbReference type="Proteomes" id="UP000887572"/>
    </source>
</evidence>
<reference evidence="2" key="1">
    <citation type="submission" date="2022-11" db="UniProtKB">
        <authorList>
            <consortium name="WormBaseParasite"/>
        </authorList>
    </citation>
    <scope>IDENTIFICATION</scope>
</reference>
<name>A0A914I530_GLORO</name>
<organism evidence="1 2">
    <name type="scientific">Globodera rostochiensis</name>
    <name type="common">Golden nematode worm</name>
    <name type="synonym">Heterodera rostochiensis</name>
    <dbReference type="NCBI Taxonomy" id="31243"/>
    <lineage>
        <taxon>Eukaryota</taxon>
        <taxon>Metazoa</taxon>
        <taxon>Ecdysozoa</taxon>
        <taxon>Nematoda</taxon>
        <taxon>Chromadorea</taxon>
        <taxon>Rhabditida</taxon>
        <taxon>Tylenchina</taxon>
        <taxon>Tylenchomorpha</taxon>
        <taxon>Tylenchoidea</taxon>
        <taxon>Heteroderidae</taxon>
        <taxon>Heteroderinae</taxon>
        <taxon>Globodera</taxon>
    </lineage>
</organism>
<dbReference type="WBParaSite" id="Gr19_v10_g6689.t2">
    <property type="protein sequence ID" value="Gr19_v10_g6689.t2"/>
    <property type="gene ID" value="Gr19_v10_g6689"/>
</dbReference>
<evidence type="ECO:0000313" key="2">
    <source>
        <dbReference type="WBParaSite" id="Gr19_v10_g6689.t2"/>
    </source>
</evidence>
<sequence>MNSPTADDARFDFVTENDRVDTKNLKNATALQQADAVALERPFDVHRSFAATLLKLEEYQKEQRQNQTEICVQIGELKKLAARANVVASGEEHWKLLTELETLRTQMAQVKGLLKMQEQREAQMLYKHGTVFRYLLDR</sequence>
<proteinExistence type="predicted"/>
<accession>A0A914I530</accession>